<gene>
    <name evidence="1" type="ORF">PHISCL_00385</name>
</gene>
<sequence length="68" mass="7564">MKPQPLADGIVELVNFILSQMLLSLIDICDRRKLVGAILIEPGKFEGQVLSASERLSVSIRRGCKRIK</sequence>
<organism evidence="1 2">
    <name type="scientific">Aspergillus sclerotialis</name>
    <dbReference type="NCBI Taxonomy" id="2070753"/>
    <lineage>
        <taxon>Eukaryota</taxon>
        <taxon>Fungi</taxon>
        <taxon>Dikarya</taxon>
        <taxon>Ascomycota</taxon>
        <taxon>Pezizomycotina</taxon>
        <taxon>Eurotiomycetes</taxon>
        <taxon>Eurotiomycetidae</taxon>
        <taxon>Eurotiales</taxon>
        <taxon>Aspergillaceae</taxon>
        <taxon>Aspergillus</taxon>
        <taxon>Aspergillus subgen. Polypaecilum</taxon>
    </lineage>
</organism>
<reference evidence="2" key="1">
    <citation type="submission" date="2017-02" db="EMBL/GenBank/DDBJ databases">
        <authorList>
            <person name="Tafer H."/>
            <person name="Lopandic K."/>
        </authorList>
    </citation>
    <scope>NUCLEOTIDE SEQUENCE [LARGE SCALE GENOMIC DNA]</scope>
    <source>
        <strain evidence="2">CBS 366.77</strain>
    </source>
</reference>
<dbReference type="AlphaFoldDB" id="A0A3A3A6D2"/>
<proteinExistence type="predicted"/>
<protein>
    <submittedName>
        <fullName evidence="1">Uncharacterized protein</fullName>
    </submittedName>
</protein>
<name>A0A3A3A6D2_9EURO</name>
<dbReference type="Proteomes" id="UP000266188">
    <property type="component" value="Unassembled WGS sequence"/>
</dbReference>
<evidence type="ECO:0000313" key="1">
    <source>
        <dbReference type="EMBL" id="RJE27254.1"/>
    </source>
</evidence>
<keyword evidence="2" id="KW-1185">Reference proteome</keyword>
<accession>A0A3A3A6D2</accession>
<evidence type="ECO:0000313" key="2">
    <source>
        <dbReference type="Proteomes" id="UP000266188"/>
    </source>
</evidence>
<comment type="caution">
    <text evidence="1">The sequence shown here is derived from an EMBL/GenBank/DDBJ whole genome shotgun (WGS) entry which is preliminary data.</text>
</comment>
<dbReference type="EMBL" id="MVGC01000006">
    <property type="protein sequence ID" value="RJE27254.1"/>
    <property type="molecule type" value="Genomic_DNA"/>
</dbReference>